<evidence type="ECO:0008006" key="8">
    <source>
        <dbReference type="Google" id="ProtNLM"/>
    </source>
</evidence>
<protein>
    <recommendedName>
        <fullName evidence="8">Methyltransferase domain-containing protein</fullName>
    </recommendedName>
</protein>
<dbReference type="PANTHER" id="PTHR35897:SF1">
    <property type="entry name" value="METHYLTRANSFERASE AUSD"/>
    <property type="match status" value="1"/>
</dbReference>
<organism evidence="6 7">
    <name type="scientific">Dichomitus squalens</name>
    <dbReference type="NCBI Taxonomy" id="114155"/>
    <lineage>
        <taxon>Eukaryota</taxon>
        <taxon>Fungi</taxon>
        <taxon>Dikarya</taxon>
        <taxon>Basidiomycota</taxon>
        <taxon>Agaricomycotina</taxon>
        <taxon>Agaricomycetes</taxon>
        <taxon>Polyporales</taxon>
        <taxon>Polyporaceae</taxon>
        <taxon>Dichomitus</taxon>
    </lineage>
</organism>
<dbReference type="SUPFAM" id="SSF53335">
    <property type="entry name" value="S-adenosyl-L-methionine-dependent methyltransferases"/>
    <property type="match status" value="1"/>
</dbReference>
<dbReference type="STRING" id="114155.A0A4Q9Q2P8"/>
<dbReference type="OrthoDB" id="2094832at2759"/>
<evidence type="ECO:0000256" key="4">
    <source>
        <dbReference type="ARBA" id="ARBA00038314"/>
    </source>
</evidence>
<sequence length="308" mass="34421">MPSAIPKPFETPGIIPERSKYSLSGEELHFFMAETGIDDPDKLKEHMFAVQREAFKVHAYPCISRFCFTKHVFRQLSLSKLPGYDKFLELGRSRKDPIYLDTGCFFGVDVRKAIADGYPMESVVATDLAPEFWQLGHKLFNTSQETFPVPFLAGDAFDMGFLQIVEPFYTAPTTPAPDITSLTSLNPLRGHVSAVSICAVFHLFGTEEAQVRLARAIASLLSPKPGSMIIGYQASRPDEDAGATIEKTPGGGEMQMFYFSPKSWTELWDGVIFKRGTVKVATKLVSQVLESDGESFEFWFMEWGVTRL</sequence>
<keyword evidence="3" id="KW-0949">S-adenosyl-L-methionine</keyword>
<dbReference type="EMBL" id="ML145098">
    <property type="protein sequence ID" value="TBU61502.1"/>
    <property type="molecule type" value="Genomic_DNA"/>
</dbReference>
<evidence type="ECO:0000313" key="5">
    <source>
        <dbReference type="EMBL" id="TBU30074.1"/>
    </source>
</evidence>
<dbReference type="Proteomes" id="UP000292082">
    <property type="component" value="Unassembled WGS sequence"/>
</dbReference>
<dbReference type="InterPro" id="IPR051654">
    <property type="entry name" value="Meroterpenoid_MTases"/>
</dbReference>
<evidence type="ECO:0000313" key="7">
    <source>
        <dbReference type="Proteomes" id="UP000292082"/>
    </source>
</evidence>
<keyword evidence="7" id="KW-1185">Reference proteome</keyword>
<proteinExistence type="inferred from homology"/>
<keyword evidence="2" id="KW-0808">Transferase</keyword>
<dbReference type="AlphaFoldDB" id="A0A4Q9Q2P8"/>
<evidence type="ECO:0000256" key="1">
    <source>
        <dbReference type="ARBA" id="ARBA00005179"/>
    </source>
</evidence>
<gene>
    <name evidence="6" type="ORF">BD310DRAFT_845738</name>
    <name evidence="5" type="ORF">BD311DRAFT_864288</name>
</gene>
<accession>A0A4Q9Q2P8</accession>
<reference evidence="6 7" key="1">
    <citation type="submission" date="2019-01" db="EMBL/GenBank/DDBJ databases">
        <title>Draft genome sequences of three monokaryotic isolates of the white-rot basidiomycete fungus Dichomitus squalens.</title>
        <authorList>
            <consortium name="DOE Joint Genome Institute"/>
            <person name="Lopez S.C."/>
            <person name="Andreopoulos B."/>
            <person name="Pangilinan J."/>
            <person name="Lipzen A."/>
            <person name="Riley R."/>
            <person name="Ahrendt S."/>
            <person name="Ng V."/>
            <person name="Barry K."/>
            <person name="Daum C."/>
            <person name="Grigoriev I.V."/>
            <person name="Hilden K.S."/>
            <person name="Makela M.R."/>
            <person name="de Vries R.P."/>
        </authorList>
    </citation>
    <scope>NUCLEOTIDE SEQUENCE [LARGE SCALE GENOMIC DNA]</scope>
    <source>
        <strain evidence="6 7">CBS 464.89</strain>
        <strain evidence="5">OM18370.1</strain>
    </source>
</reference>
<comment type="pathway">
    <text evidence="1">Secondary metabolite biosynthesis.</text>
</comment>
<dbReference type="Proteomes" id="UP000292957">
    <property type="component" value="Unassembled WGS sequence"/>
</dbReference>
<evidence type="ECO:0000313" key="6">
    <source>
        <dbReference type="EMBL" id="TBU61502.1"/>
    </source>
</evidence>
<dbReference type="GO" id="GO:0016740">
    <property type="term" value="F:transferase activity"/>
    <property type="evidence" value="ECO:0007669"/>
    <property type="project" value="UniProtKB-KW"/>
</dbReference>
<evidence type="ECO:0000256" key="3">
    <source>
        <dbReference type="ARBA" id="ARBA00022691"/>
    </source>
</evidence>
<comment type="similarity">
    <text evidence="4">Belongs to the class I-like SAM-binding methyltransferase superfamily.</text>
</comment>
<dbReference type="PANTHER" id="PTHR35897">
    <property type="entry name" value="METHYLTRANSFERASE AUSD"/>
    <property type="match status" value="1"/>
</dbReference>
<dbReference type="InterPro" id="IPR029063">
    <property type="entry name" value="SAM-dependent_MTases_sf"/>
</dbReference>
<dbReference type="Gene3D" id="3.40.50.150">
    <property type="entry name" value="Vaccinia Virus protein VP39"/>
    <property type="match status" value="1"/>
</dbReference>
<evidence type="ECO:0000256" key="2">
    <source>
        <dbReference type="ARBA" id="ARBA00022679"/>
    </source>
</evidence>
<name>A0A4Q9Q2P8_9APHY</name>
<dbReference type="EMBL" id="ML143408">
    <property type="protein sequence ID" value="TBU30074.1"/>
    <property type="molecule type" value="Genomic_DNA"/>
</dbReference>